<accession>A0A1R3KU48</accession>
<dbReference type="EMBL" id="AWWV01001383">
    <property type="protein sequence ID" value="OMP11329.1"/>
    <property type="molecule type" value="Genomic_DNA"/>
</dbReference>
<evidence type="ECO:0000313" key="1">
    <source>
        <dbReference type="EMBL" id="OMP07029.1"/>
    </source>
</evidence>
<gene>
    <name evidence="5" type="ORF">CCACVL1_00574</name>
    <name evidence="4" type="ORF">CCACVL1_00845</name>
    <name evidence="3" type="ORF">CCACVL1_00975</name>
    <name evidence="2" type="ORF">CCACVL1_01200</name>
    <name evidence="1" type="ORF">CCACVL1_01390</name>
</gene>
<evidence type="ECO:0000313" key="4">
    <source>
        <dbReference type="EMBL" id="OMP10621.1"/>
    </source>
</evidence>
<dbReference type="AlphaFoldDB" id="A0A1R3KU48"/>
<keyword evidence="6" id="KW-1185">Reference proteome</keyword>
<name>A0A1R3KU48_COCAP</name>
<evidence type="ECO:0000313" key="3">
    <source>
        <dbReference type="EMBL" id="OMP10409.1"/>
    </source>
</evidence>
<evidence type="ECO:0000313" key="5">
    <source>
        <dbReference type="EMBL" id="OMP11329.1"/>
    </source>
</evidence>
<dbReference type="EMBL" id="AWWV01004137">
    <property type="protein sequence ID" value="OMP07889.1"/>
    <property type="molecule type" value="Genomic_DNA"/>
</dbReference>
<evidence type="ECO:0000313" key="2">
    <source>
        <dbReference type="EMBL" id="OMP07889.1"/>
    </source>
</evidence>
<dbReference type="Proteomes" id="UP000188268">
    <property type="component" value="Unassembled WGS sequence"/>
</dbReference>
<evidence type="ECO:0000313" key="6">
    <source>
        <dbReference type="Proteomes" id="UP000188268"/>
    </source>
</evidence>
<organism evidence="4 6">
    <name type="scientific">Corchorus capsularis</name>
    <name type="common">Jute</name>
    <dbReference type="NCBI Taxonomy" id="210143"/>
    <lineage>
        <taxon>Eukaryota</taxon>
        <taxon>Viridiplantae</taxon>
        <taxon>Streptophyta</taxon>
        <taxon>Embryophyta</taxon>
        <taxon>Tracheophyta</taxon>
        <taxon>Spermatophyta</taxon>
        <taxon>Magnoliopsida</taxon>
        <taxon>eudicotyledons</taxon>
        <taxon>Gunneridae</taxon>
        <taxon>Pentapetalae</taxon>
        <taxon>rosids</taxon>
        <taxon>malvids</taxon>
        <taxon>Malvales</taxon>
        <taxon>Malvaceae</taxon>
        <taxon>Grewioideae</taxon>
        <taxon>Apeibeae</taxon>
        <taxon>Corchorus</taxon>
    </lineage>
</organism>
<feature type="non-terminal residue" evidence="4">
    <location>
        <position position="1"/>
    </location>
</feature>
<proteinExistence type="predicted"/>
<reference evidence="4 6" key="1">
    <citation type="submission" date="2013-09" db="EMBL/GenBank/DDBJ databases">
        <title>Corchorus capsularis genome sequencing.</title>
        <authorList>
            <person name="Alam M."/>
            <person name="Haque M.S."/>
            <person name="Islam M.S."/>
            <person name="Emdad E.M."/>
            <person name="Islam M.M."/>
            <person name="Ahmed B."/>
            <person name="Halim A."/>
            <person name="Hossen Q.M.M."/>
            <person name="Hossain M.Z."/>
            <person name="Ahmed R."/>
            <person name="Khan M.M."/>
            <person name="Islam R."/>
            <person name="Rashid M.M."/>
            <person name="Khan S.A."/>
            <person name="Rahman M.S."/>
            <person name="Alam M."/>
        </authorList>
    </citation>
    <scope>NUCLEOTIDE SEQUENCE [LARGE SCALE GENOMIC DNA]</scope>
    <source>
        <strain evidence="6">cv. CVL-1</strain>
        <tissue evidence="4">Whole seedling</tissue>
    </source>
</reference>
<comment type="caution">
    <text evidence="4">The sequence shown here is derived from an EMBL/GenBank/DDBJ whole genome shotgun (WGS) entry which is preliminary data.</text>
</comment>
<dbReference type="EMBL" id="AWWV01004700">
    <property type="protein sequence ID" value="OMP07029.1"/>
    <property type="molecule type" value="Genomic_DNA"/>
</dbReference>
<protein>
    <submittedName>
        <fullName evidence="4">Uncharacterized protein</fullName>
    </submittedName>
</protein>
<sequence>RFLRAVSYRKRAIALNLIN</sequence>
<dbReference type="EMBL" id="AWWV01002099">
    <property type="protein sequence ID" value="OMP10621.1"/>
    <property type="molecule type" value="Genomic_DNA"/>
</dbReference>
<dbReference type="EMBL" id="AWWV01002531">
    <property type="protein sequence ID" value="OMP10409.1"/>
    <property type="molecule type" value="Genomic_DNA"/>
</dbReference>